<feature type="compositionally biased region" description="Basic residues" evidence="1">
    <location>
        <begin position="304"/>
        <end position="318"/>
    </location>
</feature>
<sequence>MDDLQVYKPVRPPFFRPPPPPPVYFSRARYPVSYPPPCQVPPPPHPTDITPFPSLLSRFVHFLINTTLGWFWYIAVTTDTPTMSPSPSPSPIELYLQQQAAETQLFRCAVRYLNECRWQDAFETICAIEDVMHTTPNKHLSLHLLPDVNRLFASIMQHHAYAVEHRIDYAVNNLLRLAVQFCQKARENHDWTFSDHRIRWMTPIEVEIGQHLQFYRMFCHYLDNYSMSLESDRVLDETRTLLQKLCPTVNNLTGWVPATPPRDIRQDMQEAAATKNTLTRPLRRRSQRLRSHQPLATSEPAASKPRHQRKPSRPRRAKMSPPRQLLTPPTQTDELLCHSTYETEDYVPSLATPITPSSTLPRSPQLPSRGAAEEEPTQLVGSRALQYIKLPAPRPRPSKLLDDFMLRPVHIHVRSQKCCSGL</sequence>
<dbReference type="Proteomes" id="UP001303160">
    <property type="component" value="Unassembled WGS sequence"/>
</dbReference>
<feature type="compositionally biased region" description="Basic residues" evidence="1">
    <location>
        <begin position="281"/>
        <end position="291"/>
    </location>
</feature>
<feature type="compositionally biased region" description="Polar residues" evidence="1">
    <location>
        <begin position="352"/>
        <end position="366"/>
    </location>
</feature>
<comment type="caution">
    <text evidence="2">The sequence shown here is derived from an EMBL/GenBank/DDBJ whole genome shotgun (WGS) entry which is preliminary data.</text>
</comment>
<gene>
    <name evidence="2" type="ORF">QBC40DRAFT_176851</name>
</gene>
<reference evidence="2" key="2">
    <citation type="submission" date="2023-05" db="EMBL/GenBank/DDBJ databases">
        <authorList>
            <consortium name="Lawrence Berkeley National Laboratory"/>
            <person name="Steindorff A."/>
            <person name="Hensen N."/>
            <person name="Bonometti L."/>
            <person name="Westerberg I."/>
            <person name="Brannstrom I.O."/>
            <person name="Guillou S."/>
            <person name="Cros-Aarteil S."/>
            <person name="Calhoun S."/>
            <person name="Haridas S."/>
            <person name="Kuo A."/>
            <person name="Mondo S."/>
            <person name="Pangilinan J."/>
            <person name="Riley R."/>
            <person name="Labutti K."/>
            <person name="Andreopoulos B."/>
            <person name="Lipzen A."/>
            <person name="Chen C."/>
            <person name="Yanf M."/>
            <person name="Daum C."/>
            <person name="Ng V."/>
            <person name="Clum A."/>
            <person name="Ohm R."/>
            <person name="Martin F."/>
            <person name="Silar P."/>
            <person name="Natvig D."/>
            <person name="Lalanne C."/>
            <person name="Gautier V."/>
            <person name="Ament-Velasquez S.L."/>
            <person name="Kruys A."/>
            <person name="Hutchinson M.I."/>
            <person name="Powell A.J."/>
            <person name="Barry K."/>
            <person name="Miller A.N."/>
            <person name="Grigoriev I.V."/>
            <person name="Debuchy R."/>
            <person name="Gladieux P."/>
            <person name="Thoren M.H."/>
            <person name="Johannesson H."/>
        </authorList>
    </citation>
    <scope>NUCLEOTIDE SEQUENCE</scope>
    <source>
        <strain evidence="2">CBS 315.58</strain>
    </source>
</reference>
<accession>A0AAN7AUK0</accession>
<feature type="compositionally biased region" description="Low complexity" evidence="1">
    <location>
        <begin position="321"/>
        <end position="332"/>
    </location>
</feature>
<feature type="region of interest" description="Disordered" evidence="1">
    <location>
        <begin position="347"/>
        <end position="380"/>
    </location>
</feature>
<dbReference type="EMBL" id="MU863935">
    <property type="protein sequence ID" value="KAK4199162.1"/>
    <property type="molecule type" value="Genomic_DNA"/>
</dbReference>
<feature type="region of interest" description="Disordered" evidence="1">
    <location>
        <begin position="273"/>
        <end position="333"/>
    </location>
</feature>
<name>A0AAN7AUK0_9PEZI</name>
<protein>
    <submittedName>
        <fullName evidence="2">Uncharacterized protein</fullName>
    </submittedName>
</protein>
<proteinExistence type="predicted"/>
<evidence type="ECO:0000313" key="2">
    <source>
        <dbReference type="EMBL" id="KAK4199162.1"/>
    </source>
</evidence>
<evidence type="ECO:0000313" key="3">
    <source>
        <dbReference type="Proteomes" id="UP001303160"/>
    </source>
</evidence>
<keyword evidence="3" id="KW-1185">Reference proteome</keyword>
<organism evidence="2 3">
    <name type="scientific">Triangularia verruculosa</name>
    <dbReference type="NCBI Taxonomy" id="2587418"/>
    <lineage>
        <taxon>Eukaryota</taxon>
        <taxon>Fungi</taxon>
        <taxon>Dikarya</taxon>
        <taxon>Ascomycota</taxon>
        <taxon>Pezizomycotina</taxon>
        <taxon>Sordariomycetes</taxon>
        <taxon>Sordariomycetidae</taxon>
        <taxon>Sordariales</taxon>
        <taxon>Podosporaceae</taxon>
        <taxon>Triangularia</taxon>
    </lineage>
</organism>
<reference evidence="2" key="1">
    <citation type="journal article" date="2023" name="Mol. Phylogenet. Evol.">
        <title>Genome-scale phylogeny and comparative genomics of the fungal order Sordariales.</title>
        <authorList>
            <person name="Hensen N."/>
            <person name="Bonometti L."/>
            <person name="Westerberg I."/>
            <person name="Brannstrom I.O."/>
            <person name="Guillou S."/>
            <person name="Cros-Aarteil S."/>
            <person name="Calhoun S."/>
            <person name="Haridas S."/>
            <person name="Kuo A."/>
            <person name="Mondo S."/>
            <person name="Pangilinan J."/>
            <person name="Riley R."/>
            <person name="LaButti K."/>
            <person name="Andreopoulos B."/>
            <person name="Lipzen A."/>
            <person name="Chen C."/>
            <person name="Yan M."/>
            <person name="Daum C."/>
            <person name="Ng V."/>
            <person name="Clum A."/>
            <person name="Steindorff A."/>
            <person name="Ohm R.A."/>
            <person name="Martin F."/>
            <person name="Silar P."/>
            <person name="Natvig D.O."/>
            <person name="Lalanne C."/>
            <person name="Gautier V."/>
            <person name="Ament-Velasquez S.L."/>
            <person name="Kruys A."/>
            <person name="Hutchinson M.I."/>
            <person name="Powell A.J."/>
            <person name="Barry K."/>
            <person name="Miller A.N."/>
            <person name="Grigoriev I.V."/>
            <person name="Debuchy R."/>
            <person name="Gladieux P."/>
            <person name="Hiltunen Thoren M."/>
            <person name="Johannesson H."/>
        </authorList>
    </citation>
    <scope>NUCLEOTIDE SEQUENCE</scope>
    <source>
        <strain evidence="2">CBS 315.58</strain>
    </source>
</reference>
<dbReference type="AlphaFoldDB" id="A0AAN7AUK0"/>
<evidence type="ECO:0000256" key="1">
    <source>
        <dbReference type="SAM" id="MobiDB-lite"/>
    </source>
</evidence>